<dbReference type="OMA" id="PSHFIGN"/>
<evidence type="ECO:0000259" key="9">
    <source>
        <dbReference type="PROSITE" id="PS50048"/>
    </source>
</evidence>
<dbReference type="GO" id="GO:0003677">
    <property type="term" value="F:DNA binding"/>
    <property type="evidence" value="ECO:0007669"/>
    <property type="project" value="UniProtKB-KW"/>
</dbReference>
<comment type="subcellular location">
    <subcellularLocation>
        <location evidence="1">Nucleus</location>
    </subcellularLocation>
</comment>
<evidence type="ECO:0000256" key="6">
    <source>
        <dbReference type="ARBA" id="ARBA00023163"/>
    </source>
</evidence>
<dbReference type="Proteomes" id="UP000016924">
    <property type="component" value="Unassembled WGS sequence"/>
</dbReference>
<organism evidence="10 11">
    <name type="scientific">Coniosporium apollinis (strain CBS 100218)</name>
    <name type="common">Rock-inhabiting black yeast</name>
    <dbReference type="NCBI Taxonomy" id="1168221"/>
    <lineage>
        <taxon>Eukaryota</taxon>
        <taxon>Fungi</taxon>
        <taxon>Dikarya</taxon>
        <taxon>Ascomycota</taxon>
        <taxon>Pezizomycotina</taxon>
        <taxon>Dothideomycetes</taxon>
        <taxon>Dothideomycetes incertae sedis</taxon>
        <taxon>Coniosporium</taxon>
    </lineage>
</organism>
<reference evidence="11" key="1">
    <citation type="submission" date="2012-06" db="EMBL/GenBank/DDBJ databases">
        <title>The genome sequence of Coniosporium apollinis CBS 100218.</title>
        <authorList>
            <consortium name="The Broad Institute Genome Sequencing Platform"/>
            <person name="Cuomo C."/>
            <person name="Gorbushina A."/>
            <person name="Noack S."/>
            <person name="Walker B."/>
            <person name="Young S.K."/>
            <person name="Zeng Q."/>
            <person name="Gargeya S."/>
            <person name="Fitzgerald M."/>
            <person name="Haas B."/>
            <person name="Abouelleil A."/>
            <person name="Alvarado L."/>
            <person name="Arachchi H.M."/>
            <person name="Berlin A.M."/>
            <person name="Chapman S.B."/>
            <person name="Goldberg J."/>
            <person name="Griggs A."/>
            <person name="Gujja S."/>
            <person name="Hansen M."/>
            <person name="Howarth C."/>
            <person name="Imamovic A."/>
            <person name="Larimer J."/>
            <person name="McCowan C."/>
            <person name="Montmayeur A."/>
            <person name="Murphy C."/>
            <person name="Neiman D."/>
            <person name="Pearson M."/>
            <person name="Priest M."/>
            <person name="Roberts A."/>
            <person name="Saif S."/>
            <person name="Shea T."/>
            <person name="Sisk P."/>
            <person name="Sykes S."/>
            <person name="Wortman J."/>
            <person name="Nusbaum C."/>
            <person name="Birren B."/>
        </authorList>
    </citation>
    <scope>NUCLEOTIDE SEQUENCE [LARGE SCALE GENOMIC DNA]</scope>
    <source>
        <strain evidence="11">CBS 100218</strain>
    </source>
</reference>
<feature type="domain" description="Zn(2)-C6 fungal-type" evidence="9">
    <location>
        <begin position="53"/>
        <end position="85"/>
    </location>
</feature>
<keyword evidence="11" id="KW-1185">Reference proteome</keyword>
<dbReference type="EMBL" id="JH767567">
    <property type="protein sequence ID" value="EON64199.1"/>
    <property type="molecule type" value="Genomic_DNA"/>
</dbReference>
<evidence type="ECO:0000256" key="4">
    <source>
        <dbReference type="ARBA" id="ARBA00023015"/>
    </source>
</evidence>
<evidence type="ECO:0000313" key="11">
    <source>
        <dbReference type="Proteomes" id="UP000016924"/>
    </source>
</evidence>
<dbReference type="PANTHER" id="PTHR31313:SF79">
    <property type="entry name" value="C6 FINGER DOMAIN-CONTAINING PROTEIN"/>
    <property type="match status" value="1"/>
</dbReference>
<dbReference type="RefSeq" id="XP_007779516.1">
    <property type="nucleotide sequence ID" value="XM_007781326.1"/>
</dbReference>
<evidence type="ECO:0000256" key="2">
    <source>
        <dbReference type="ARBA" id="ARBA00022723"/>
    </source>
</evidence>
<dbReference type="Pfam" id="PF00172">
    <property type="entry name" value="Zn_clus"/>
    <property type="match status" value="1"/>
</dbReference>
<keyword evidence="7" id="KW-0539">Nucleus</keyword>
<feature type="region of interest" description="Disordered" evidence="8">
    <location>
        <begin position="781"/>
        <end position="830"/>
    </location>
</feature>
<dbReference type="GO" id="GO:0000981">
    <property type="term" value="F:DNA-binding transcription factor activity, RNA polymerase II-specific"/>
    <property type="evidence" value="ECO:0007669"/>
    <property type="project" value="InterPro"/>
</dbReference>
<dbReference type="PROSITE" id="PS00463">
    <property type="entry name" value="ZN2_CY6_FUNGAL_1"/>
    <property type="match status" value="1"/>
</dbReference>
<keyword evidence="2" id="KW-0479">Metal-binding</keyword>
<dbReference type="CDD" id="cd00067">
    <property type="entry name" value="GAL4"/>
    <property type="match status" value="1"/>
</dbReference>
<keyword evidence="4" id="KW-0805">Transcription regulation</keyword>
<dbReference type="GeneID" id="19900740"/>
<feature type="compositionally biased region" description="Pro residues" evidence="8">
    <location>
        <begin position="783"/>
        <end position="801"/>
    </location>
</feature>
<dbReference type="eggNOG" id="ENOG502QVF9">
    <property type="taxonomic scope" value="Eukaryota"/>
</dbReference>
<dbReference type="Gene3D" id="4.10.240.10">
    <property type="entry name" value="Zn(2)-C6 fungal-type DNA-binding domain"/>
    <property type="match status" value="1"/>
</dbReference>
<sequence>MTTQAAERSLLPQTAQMQSFVFAPPAMAPRVNQKNYVFVDEHNRHKRLKVMRACEGCRRRKIKCDAATTNSWPCAACIRLKLNCVPPTVSYEKDPAPGTHTFELDTTVYDDSGTGIVQDYQVSQESLHHMSEEFHPSISHAVEQSYGYHPTGYNDLPAHHNAIPYGNIALPSTSAPEMHYQSQPVYTGPPAHQSVSAASGDEAWRSDAHTASLTKAMGDLEIGHTAVAPYIMKERKGCGDDRPVEEQQVILPQHVNQDSTVHIPPGMMPSPKQAREYFDYFFINIHPYAPVVNPAWFLEQWENDRNALSPLLLGAVFACSTLMLGESANGNQWLALTSRHEESYRDVPRLSTIQAMILLLKAREHQPKRGYFYRSWMTVVNCVIMAKDLELDEHFELHQSGKHCNFTLAECVTRTRVWQNLFVLEIMIGGPQGRNDFGVDADTIDLDIPPHYSGQARSEAQVSRQFTYLARIVKNIQETTYMHSKLKKKKKDWAIDPGFIRHNEDFTAWLRDLPQDLQIVYPDDGSSPWIPSHFIGNMHCYYHLSIIMHHRPQLHYLQENFDDKWKSHMLLCYSSAKSMCRLQESILQTWGLPGLMCMQRGMSFTMYAVLTCTMLHLVAITAPEPELNADARDFFVRHMRILEQCAPWWPLPELQAQVDALREAFSADIKKPFELKPSFPLGSPAVLNDPSPLNSDGMYGPRVSGHEPLLDTPGQVPSYAYPTTPPISATGTDHPADSPVVQSLAMMATSQRHPYQPSSVPVQEPVQWNPGKIFDQWNAAFGTPPPSSTSPCSPPLRPPAPGTYDLRTPQEMPHHGSYQSLGYSPHDKPAPHIPAQVSPPVTYTPQSASYVTPSMWQEVVASSFGDGLKRRWDYGGSGIMDQGQGAKRRG</sequence>
<dbReference type="PROSITE" id="PS50048">
    <property type="entry name" value="ZN2_CY6_FUNGAL_2"/>
    <property type="match status" value="1"/>
</dbReference>
<dbReference type="STRING" id="1168221.R7YQX5"/>
<dbReference type="InterPro" id="IPR051615">
    <property type="entry name" value="Transcr_Regulatory_Elem"/>
</dbReference>
<dbReference type="SMART" id="SM00066">
    <property type="entry name" value="GAL4"/>
    <property type="match status" value="1"/>
</dbReference>
<dbReference type="InterPro" id="IPR001138">
    <property type="entry name" value="Zn2Cys6_DnaBD"/>
</dbReference>
<dbReference type="PANTHER" id="PTHR31313">
    <property type="entry name" value="TY1 ENHANCER ACTIVATOR"/>
    <property type="match status" value="1"/>
</dbReference>
<evidence type="ECO:0000256" key="3">
    <source>
        <dbReference type="ARBA" id="ARBA00022833"/>
    </source>
</evidence>
<dbReference type="SUPFAM" id="SSF57701">
    <property type="entry name" value="Zn2/Cys6 DNA-binding domain"/>
    <property type="match status" value="1"/>
</dbReference>
<keyword evidence="3" id="KW-0862">Zinc</keyword>
<evidence type="ECO:0000256" key="5">
    <source>
        <dbReference type="ARBA" id="ARBA00023125"/>
    </source>
</evidence>
<dbReference type="GO" id="GO:0005634">
    <property type="term" value="C:nucleus"/>
    <property type="evidence" value="ECO:0007669"/>
    <property type="project" value="UniProtKB-SubCell"/>
</dbReference>
<evidence type="ECO:0000256" key="1">
    <source>
        <dbReference type="ARBA" id="ARBA00004123"/>
    </source>
</evidence>
<proteinExistence type="predicted"/>
<dbReference type="HOGENOM" id="CLU_009617_1_0_1"/>
<accession>R7YQX5</accession>
<evidence type="ECO:0000256" key="7">
    <source>
        <dbReference type="ARBA" id="ARBA00023242"/>
    </source>
</evidence>
<evidence type="ECO:0000256" key="8">
    <source>
        <dbReference type="SAM" id="MobiDB-lite"/>
    </source>
</evidence>
<dbReference type="AlphaFoldDB" id="R7YQX5"/>
<evidence type="ECO:0000313" key="10">
    <source>
        <dbReference type="EMBL" id="EON64199.1"/>
    </source>
</evidence>
<protein>
    <recommendedName>
        <fullName evidence="9">Zn(2)-C6 fungal-type domain-containing protein</fullName>
    </recommendedName>
</protein>
<dbReference type="CDD" id="cd12148">
    <property type="entry name" value="fungal_TF_MHR"/>
    <property type="match status" value="1"/>
</dbReference>
<keyword evidence="5" id="KW-0238">DNA-binding</keyword>
<dbReference type="InterPro" id="IPR036864">
    <property type="entry name" value="Zn2-C6_fun-type_DNA-bd_sf"/>
</dbReference>
<keyword evidence="6" id="KW-0804">Transcription</keyword>
<name>R7YQX5_CONA1</name>
<dbReference type="OrthoDB" id="2283631at2759"/>
<gene>
    <name evidence="10" type="ORF">W97_03429</name>
</gene>
<dbReference type="GO" id="GO:0008270">
    <property type="term" value="F:zinc ion binding"/>
    <property type="evidence" value="ECO:0007669"/>
    <property type="project" value="InterPro"/>
</dbReference>